<evidence type="ECO:0000256" key="3">
    <source>
        <dbReference type="SAM" id="SignalP"/>
    </source>
</evidence>
<keyword evidence="3" id="KW-0732">Signal</keyword>
<feature type="chain" id="PRO_5021319287" description="alpha-galactosidase" evidence="3">
    <location>
        <begin position="17"/>
        <end position="338"/>
    </location>
</feature>
<proteinExistence type="predicted"/>
<dbReference type="PANTHER" id="PTHR35273:SF2">
    <property type="entry name" value="ALPHA-GALACTOSIDASE"/>
    <property type="match status" value="1"/>
</dbReference>
<reference evidence="5 6" key="1">
    <citation type="submission" date="2019-04" db="EMBL/GenBank/DDBJ databases">
        <title>High contiguity whole genome sequence and gene annotation resource for two Venturia nashicola isolates.</title>
        <authorList>
            <person name="Prokchorchik M."/>
            <person name="Won K."/>
            <person name="Lee Y."/>
            <person name="Choi E.D."/>
            <person name="Segonzac C."/>
            <person name="Sohn K.H."/>
        </authorList>
    </citation>
    <scope>NUCLEOTIDE SEQUENCE [LARGE SCALE GENOMIC DNA]</scope>
    <source>
        <strain evidence="5 6">PRI2</strain>
    </source>
</reference>
<accession>A0A4Z1PT65</accession>
<dbReference type="EMBL" id="SNSC02000003">
    <property type="protein sequence ID" value="TID26024.1"/>
    <property type="molecule type" value="Genomic_DNA"/>
</dbReference>
<keyword evidence="6" id="KW-1185">Reference proteome</keyword>
<sequence>MHSALISFVFGTIVSGGAIVDYPSYQNDHDNSKYHYDDPKSHGYPSPKSIWQPAVGTPYQMILTGVIPDNTGTIQPAHVPIFDIDLFYTNKSAISTLHTQGKKVICYFSAGSSEDWRPDYMDFPTADKGPCLNGWAGERYLNIRTQGVFNVMQKRIQLAAEKGCDAIDPDNVDGFSNENNFNLTANDAVTYIRKLANYAHELGMGMGLKNVQTLLPRVMDVIQFAVNEECALVSGECDPYLDLVEAGKPVFHVEYASNYTTKDGNVVISGEGAEGLDSETLKRKLCLKRYPKLGKAFSTTIKTLNLNGWVLYCDDRWSETVTVPDGVKKGLKDCPDGN</sequence>
<comment type="catalytic activity">
    <reaction evidence="1">
        <text>Hydrolysis of terminal, non-reducing alpha-D-galactose residues in alpha-D-galactosides, including galactose oligosaccharides, galactomannans and galactolipids.</text>
        <dbReference type="EC" id="3.2.1.22"/>
    </reaction>
</comment>
<dbReference type="AlphaFoldDB" id="A0A4Z1PT65"/>
<dbReference type="InterPro" id="IPR013785">
    <property type="entry name" value="Aldolase_TIM"/>
</dbReference>
<dbReference type="Pfam" id="PF03537">
    <property type="entry name" value="Glyco_hydro_114"/>
    <property type="match status" value="1"/>
</dbReference>
<evidence type="ECO:0000256" key="2">
    <source>
        <dbReference type="ARBA" id="ARBA00012755"/>
    </source>
</evidence>
<dbReference type="SUPFAM" id="SSF51445">
    <property type="entry name" value="(Trans)glycosidases"/>
    <property type="match status" value="1"/>
</dbReference>
<name>A0A4Z1PT65_9PEZI</name>
<evidence type="ECO:0000256" key="1">
    <source>
        <dbReference type="ARBA" id="ARBA00001255"/>
    </source>
</evidence>
<feature type="domain" description="Glycoside-hydrolase family GH114 TIM-barrel" evidence="4">
    <location>
        <begin position="74"/>
        <end position="306"/>
    </location>
</feature>
<dbReference type="EC" id="3.2.1.22" evidence="2"/>
<evidence type="ECO:0000313" key="6">
    <source>
        <dbReference type="Proteomes" id="UP000298493"/>
    </source>
</evidence>
<dbReference type="GO" id="GO:0004557">
    <property type="term" value="F:alpha-galactosidase activity"/>
    <property type="evidence" value="ECO:0007669"/>
    <property type="project" value="UniProtKB-EC"/>
</dbReference>
<dbReference type="Proteomes" id="UP000298493">
    <property type="component" value="Unassembled WGS sequence"/>
</dbReference>
<evidence type="ECO:0000259" key="4">
    <source>
        <dbReference type="Pfam" id="PF03537"/>
    </source>
</evidence>
<dbReference type="InterPro" id="IPR017853">
    <property type="entry name" value="GH"/>
</dbReference>
<dbReference type="PANTHER" id="PTHR35273">
    <property type="entry name" value="ALPHA-1,4 POLYGALACTOSAMINIDASE, PUTATIVE (AFU_ORTHOLOGUE AFUA_3G07890)-RELATED"/>
    <property type="match status" value="1"/>
</dbReference>
<feature type="signal peptide" evidence="3">
    <location>
        <begin position="1"/>
        <end position="16"/>
    </location>
</feature>
<protein>
    <recommendedName>
        <fullName evidence="2">alpha-galactosidase</fullName>
        <ecNumber evidence="2">3.2.1.22</ecNumber>
    </recommendedName>
</protein>
<evidence type="ECO:0000313" key="5">
    <source>
        <dbReference type="EMBL" id="TID26024.1"/>
    </source>
</evidence>
<organism evidence="5 6">
    <name type="scientific">Venturia nashicola</name>
    <dbReference type="NCBI Taxonomy" id="86259"/>
    <lineage>
        <taxon>Eukaryota</taxon>
        <taxon>Fungi</taxon>
        <taxon>Dikarya</taxon>
        <taxon>Ascomycota</taxon>
        <taxon>Pezizomycotina</taxon>
        <taxon>Dothideomycetes</taxon>
        <taxon>Pleosporomycetidae</taxon>
        <taxon>Venturiales</taxon>
        <taxon>Venturiaceae</taxon>
        <taxon>Venturia</taxon>
    </lineage>
</organism>
<gene>
    <name evidence="5" type="ORF">E6O75_ATG03887</name>
</gene>
<comment type="caution">
    <text evidence="5">The sequence shown here is derived from an EMBL/GenBank/DDBJ whole genome shotgun (WGS) entry which is preliminary data.</text>
</comment>
<dbReference type="InterPro" id="IPR004352">
    <property type="entry name" value="GH114_TIM-barrel"/>
</dbReference>
<dbReference type="STRING" id="86259.A0A4Z1PT65"/>
<dbReference type="Gene3D" id="3.20.20.70">
    <property type="entry name" value="Aldolase class I"/>
    <property type="match status" value="1"/>
</dbReference>